<dbReference type="Proteomes" id="UP000782610">
    <property type="component" value="Unassembled WGS sequence"/>
</dbReference>
<reference evidence="2" key="1">
    <citation type="submission" date="2020-07" db="EMBL/GenBank/DDBJ databases">
        <title>Huge and variable diversity of episymbiotic CPR bacteria and DPANN archaea in groundwater ecosystems.</title>
        <authorList>
            <person name="He C.Y."/>
            <person name="Keren R."/>
            <person name="Whittaker M."/>
            <person name="Farag I.F."/>
            <person name="Doudna J."/>
            <person name="Cate J.H.D."/>
            <person name="Banfield J.F."/>
        </authorList>
    </citation>
    <scope>NUCLEOTIDE SEQUENCE</scope>
    <source>
        <strain evidence="2">NC_groundwater_1586_Pr3_B-0.1um_66_15</strain>
    </source>
</reference>
<feature type="signal peptide" evidence="1">
    <location>
        <begin position="1"/>
        <end position="28"/>
    </location>
</feature>
<protein>
    <recommendedName>
        <fullName evidence="4">DUF3551 domain-containing protein</fullName>
    </recommendedName>
</protein>
<organism evidence="2 3">
    <name type="scientific">Devosia nanyangense</name>
    <dbReference type="NCBI Taxonomy" id="1228055"/>
    <lineage>
        <taxon>Bacteria</taxon>
        <taxon>Pseudomonadati</taxon>
        <taxon>Pseudomonadota</taxon>
        <taxon>Alphaproteobacteria</taxon>
        <taxon>Hyphomicrobiales</taxon>
        <taxon>Devosiaceae</taxon>
        <taxon>Devosia</taxon>
    </lineage>
</organism>
<name>A0A933NYY2_9HYPH</name>
<proteinExistence type="predicted"/>
<feature type="chain" id="PRO_5037415243" description="DUF3551 domain-containing protein" evidence="1">
    <location>
        <begin position="29"/>
        <end position="73"/>
    </location>
</feature>
<evidence type="ECO:0000256" key="1">
    <source>
        <dbReference type="SAM" id="SignalP"/>
    </source>
</evidence>
<gene>
    <name evidence="2" type="ORF">HY834_09405</name>
</gene>
<comment type="caution">
    <text evidence="2">The sequence shown here is derived from an EMBL/GenBank/DDBJ whole genome shotgun (WGS) entry which is preliminary data.</text>
</comment>
<evidence type="ECO:0000313" key="2">
    <source>
        <dbReference type="EMBL" id="MBI4921952.1"/>
    </source>
</evidence>
<evidence type="ECO:0008006" key="4">
    <source>
        <dbReference type="Google" id="ProtNLM"/>
    </source>
</evidence>
<keyword evidence="1" id="KW-0732">Signal</keyword>
<dbReference type="AlphaFoldDB" id="A0A933NYY2"/>
<dbReference type="EMBL" id="JACRAF010000025">
    <property type="protein sequence ID" value="MBI4921952.1"/>
    <property type="molecule type" value="Genomic_DNA"/>
</dbReference>
<evidence type="ECO:0000313" key="3">
    <source>
        <dbReference type="Proteomes" id="UP000782610"/>
    </source>
</evidence>
<accession>A0A933NYY2</accession>
<sequence length="73" mass="7626">MLKLAFAALLIAGSLAAAPVFTATAALAETIGAGCTLNPFDHTMRCIDWSKCTKNKNGQTVCPVTITSTRRLG</sequence>